<organism evidence="1">
    <name type="scientific">marine sediment metagenome</name>
    <dbReference type="NCBI Taxonomy" id="412755"/>
    <lineage>
        <taxon>unclassified sequences</taxon>
        <taxon>metagenomes</taxon>
        <taxon>ecological metagenomes</taxon>
    </lineage>
</organism>
<reference evidence="1" key="1">
    <citation type="journal article" date="2014" name="Front. Microbiol.">
        <title>High frequency of phylogenetically diverse reductive dehalogenase-homologous genes in deep subseafloor sedimentary metagenomes.</title>
        <authorList>
            <person name="Kawai M."/>
            <person name="Futagami T."/>
            <person name="Toyoda A."/>
            <person name="Takaki Y."/>
            <person name="Nishi S."/>
            <person name="Hori S."/>
            <person name="Arai W."/>
            <person name="Tsubouchi T."/>
            <person name="Morono Y."/>
            <person name="Uchiyama I."/>
            <person name="Ito T."/>
            <person name="Fujiyama A."/>
            <person name="Inagaki F."/>
            <person name="Takami H."/>
        </authorList>
    </citation>
    <scope>NUCLEOTIDE SEQUENCE</scope>
    <source>
        <strain evidence="1">Expedition CK06-06</strain>
    </source>
</reference>
<dbReference type="AlphaFoldDB" id="X1MRQ3"/>
<proteinExistence type="predicted"/>
<protein>
    <submittedName>
        <fullName evidence="1">Uncharacterized protein</fullName>
    </submittedName>
</protein>
<sequence>TGTSYENCIQKKDGKWYIHQNSLKPVNPEELNTGGFDYYYIRTRDISGYAAWVGPIWVGVP</sequence>
<comment type="caution">
    <text evidence="1">The sequence shown here is derived from an EMBL/GenBank/DDBJ whole genome shotgun (WGS) entry which is preliminary data.</text>
</comment>
<name>X1MRQ3_9ZZZZ</name>
<evidence type="ECO:0000313" key="1">
    <source>
        <dbReference type="EMBL" id="GAI17370.1"/>
    </source>
</evidence>
<dbReference type="EMBL" id="BARV01008230">
    <property type="protein sequence ID" value="GAI17370.1"/>
    <property type="molecule type" value="Genomic_DNA"/>
</dbReference>
<feature type="non-terminal residue" evidence="1">
    <location>
        <position position="1"/>
    </location>
</feature>
<accession>X1MRQ3</accession>
<gene>
    <name evidence="1" type="ORF">S06H3_16611</name>
</gene>